<dbReference type="AlphaFoldDB" id="A0A9P7G8D1"/>
<feature type="compositionally biased region" description="Polar residues" evidence="1">
    <location>
        <begin position="208"/>
        <end position="225"/>
    </location>
</feature>
<evidence type="ECO:0000256" key="2">
    <source>
        <dbReference type="SAM" id="Phobius"/>
    </source>
</evidence>
<feature type="transmembrane region" description="Helical" evidence="2">
    <location>
        <begin position="77"/>
        <end position="103"/>
    </location>
</feature>
<dbReference type="PANTHER" id="PTHR35519:SF2">
    <property type="entry name" value="PH DOMAIN PROTEIN"/>
    <property type="match status" value="1"/>
</dbReference>
<evidence type="ECO:0000313" key="4">
    <source>
        <dbReference type="Proteomes" id="UP000775547"/>
    </source>
</evidence>
<evidence type="ECO:0000256" key="1">
    <source>
        <dbReference type="SAM" id="MobiDB-lite"/>
    </source>
</evidence>
<feature type="region of interest" description="Disordered" evidence="1">
    <location>
        <begin position="178"/>
        <end position="253"/>
    </location>
</feature>
<dbReference type="EMBL" id="JABCKV010000063">
    <property type="protein sequence ID" value="KAG5644645.1"/>
    <property type="molecule type" value="Genomic_DNA"/>
</dbReference>
<feature type="compositionally biased region" description="Basic and acidic residues" evidence="1">
    <location>
        <begin position="226"/>
        <end position="236"/>
    </location>
</feature>
<organism evidence="3 4">
    <name type="scientific">Asterophora parasitica</name>
    <dbReference type="NCBI Taxonomy" id="117018"/>
    <lineage>
        <taxon>Eukaryota</taxon>
        <taxon>Fungi</taxon>
        <taxon>Dikarya</taxon>
        <taxon>Basidiomycota</taxon>
        <taxon>Agaricomycotina</taxon>
        <taxon>Agaricomycetes</taxon>
        <taxon>Agaricomycetidae</taxon>
        <taxon>Agaricales</taxon>
        <taxon>Tricholomatineae</taxon>
        <taxon>Lyophyllaceae</taxon>
        <taxon>Asterophora</taxon>
    </lineage>
</organism>
<comment type="caution">
    <text evidence="3">The sequence shown here is derived from an EMBL/GenBank/DDBJ whole genome shotgun (WGS) entry which is preliminary data.</text>
</comment>
<dbReference type="Proteomes" id="UP000775547">
    <property type="component" value="Unassembled WGS sequence"/>
</dbReference>
<dbReference type="OrthoDB" id="2103474at2759"/>
<dbReference type="PANTHER" id="PTHR35519">
    <property type="entry name" value="MEMBRANE PROTEINS"/>
    <property type="match status" value="1"/>
</dbReference>
<keyword evidence="4" id="KW-1185">Reference proteome</keyword>
<dbReference type="Pfam" id="PF13430">
    <property type="entry name" value="DUF4112"/>
    <property type="match status" value="1"/>
</dbReference>
<gene>
    <name evidence="3" type="ORF">DXG03_008027</name>
</gene>
<proteinExistence type="predicted"/>
<reference evidence="3" key="1">
    <citation type="submission" date="2020-07" db="EMBL/GenBank/DDBJ databases">
        <authorList>
            <person name="Nieuwenhuis M."/>
            <person name="Van De Peppel L.J.J."/>
        </authorList>
    </citation>
    <scope>NUCLEOTIDE SEQUENCE</scope>
    <source>
        <strain evidence="3">AP01</strain>
        <tissue evidence="3">Mycelium</tissue>
    </source>
</reference>
<keyword evidence="2" id="KW-0472">Membrane</keyword>
<reference evidence="3" key="2">
    <citation type="submission" date="2021-10" db="EMBL/GenBank/DDBJ databases">
        <title>Phylogenomics reveals ancestral predisposition of the termite-cultivated fungus Termitomyces towards a domesticated lifestyle.</title>
        <authorList>
            <person name="Auxier B."/>
            <person name="Grum-Grzhimaylo A."/>
            <person name="Cardenas M.E."/>
            <person name="Lodge J.D."/>
            <person name="Laessoe T."/>
            <person name="Pedersen O."/>
            <person name="Smith M.E."/>
            <person name="Kuyper T.W."/>
            <person name="Franco-Molano E.A."/>
            <person name="Baroni T.J."/>
            <person name="Aanen D.K."/>
        </authorList>
    </citation>
    <scope>NUCLEOTIDE SEQUENCE</scope>
    <source>
        <strain evidence="3">AP01</strain>
        <tissue evidence="3">Mycelium</tissue>
    </source>
</reference>
<evidence type="ECO:0008006" key="5">
    <source>
        <dbReference type="Google" id="ProtNLM"/>
    </source>
</evidence>
<feature type="transmembrane region" description="Helical" evidence="2">
    <location>
        <begin position="124"/>
        <end position="143"/>
    </location>
</feature>
<sequence>MSALLGKAGKQLFERHLEQYAPEDPLYETYTNSKGKQKRRKRALPPGLSVRDANILKSVKRRAHHLDKGFNLCGFRFGWTFIIGLIPVVGDAADITMSYLLVVRKARQADIPPWLLRRMLFNNAVSAGVGFIPVAGDIVVAIFKANSRNAALLEEFLRIRGEEYLKLQESGGLDVDQATEGKKLKKRKGASNNAEQVKPGPGMVQGEVVSTKSVEASSTSVTGLSSEKKSSPEGRRSFGSYFGRKNTGEARVT</sequence>
<evidence type="ECO:0000313" key="3">
    <source>
        <dbReference type="EMBL" id="KAG5644645.1"/>
    </source>
</evidence>
<keyword evidence="2" id="KW-0812">Transmembrane</keyword>
<name>A0A9P7G8D1_9AGAR</name>
<protein>
    <recommendedName>
        <fullName evidence="5">PH domain-containing protein</fullName>
    </recommendedName>
</protein>
<accession>A0A9P7G8D1</accession>
<keyword evidence="2" id="KW-1133">Transmembrane helix</keyword>
<dbReference type="InterPro" id="IPR025187">
    <property type="entry name" value="DUF4112"/>
</dbReference>